<sequence>NSAWHAQKWRCELDRDALTPMIVHGTHHFYVDEIARCRNGDLVIPLRWGIYKGAMHADAFKVHVSD</sequence>
<reference evidence="1" key="1">
    <citation type="submission" date="2023-03" db="EMBL/GenBank/DDBJ databases">
        <title>Massive genome expansion in bonnet fungi (Mycena s.s.) driven by repeated elements and novel gene families across ecological guilds.</title>
        <authorList>
            <consortium name="Lawrence Berkeley National Laboratory"/>
            <person name="Harder C.B."/>
            <person name="Miyauchi S."/>
            <person name="Viragh M."/>
            <person name="Kuo A."/>
            <person name="Thoen E."/>
            <person name="Andreopoulos B."/>
            <person name="Lu D."/>
            <person name="Skrede I."/>
            <person name="Drula E."/>
            <person name="Henrissat B."/>
            <person name="Morin E."/>
            <person name="Kohler A."/>
            <person name="Barry K."/>
            <person name="LaButti K."/>
            <person name="Morin E."/>
            <person name="Salamov A."/>
            <person name="Lipzen A."/>
            <person name="Mereny Z."/>
            <person name="Hegedus B."/>
            <person name="Baldrian P."/>
            <person name="Stursova M."/>
            <person name="Weitz H."/>
            <person name="Taylor A."/>
            <person name="Grigoriev I.V."/>
            <person name="Nagy L.G."/>
            <person name="Martin F."/>
            <person name="Kauserud H."/>
        </authorList>
    </citation>
    <scope>NUCLEOTIDE SEQUENCE</scope>
    <source>
        <strain evidence="1">CBHHK188m</strain>
    </source>
</reference>
<evidence type="ECO:0000313" key="2">
    <source>
        <dbReference type="Proteomes" id="UP001215280"/>
    </source>
</evidence>
<dbReference type="EMBL" id="JARJLG010000083">
    <property type="protein sequence ID" value="KAJ7750071.1"/>
    <property type="molecule type" value="Genomic_DNA"/>
</dbReference>
<feature type="non-terminal residue" evidence="1">
    <location>
        <position position="1"/>
    </location>
</feature>
<comment type="caution">
    <text evidence="1">The sequence shown here is derived from an EMBL/GenBank/DDBJ whole genome shotgun (WGS) entry which is preliminary data.</text>
</comment>
<name>A0AAD7IUJ3_9AGAR</name>
<accession>A0AAD7IUJ3</accession>
<proteinExistence type="predicted"/>
<gene>
    <name evidence="1" type="ORF">DFH07DRAFT_719426</name>
</gene>
<organism evidence="1 2">
    <name type="scientific">Mycena maculata</name>
    <dbReference type="NCBI Taxonomy" id="230809"/>
    <lineage>
        <taxon>Eukaryota</taxon>
        <taxon>Fungi</taxon>
        <taxon>Dikarya</taxon>
        <taxon>Basidiomycota</taxon>
        <taxon>Agaricomycotina</taxon>
        <taxon>Agaricomycetes</taxon>
        <taxon>Agaricomycetidae</taxon>
        <taxon>Agaricales</taxon>
        <taxon>Marasmiineae</taxon>
        <taxon>Mycenaceae</taxon>
        <taxon>Mycena</taxon>
    </lineage>
</organism>
<dbReference type="AlphaFoldDB" id="A0AAD7IUJ3"/>
<keyword evidence="2" id="KW-1185">Reference proteome</keyword>
<dbReference type="Proteomes" id="UP001215280">
    <property type="component" value="Unassembled WGS sequence"/>
</dbReference>
<feature type="non-terminal residue" evidence="1">
    <location>
        <position position="66"/>
    </location>
</feature>
<protein>
    <submittedName>
        <fullName evidence="1">Uncharacterized protein</fullName>
    </submittedName>
</protein>
<evidence type="ECO:0000313" key="1">
    <source>
        <dbReference type="EMBL" id="KAJ7750071.1"/>
    </source>
</evidence>